<accession>A0ABP5JNI7</accession>
<sequence length="850" mass="89263">MNRGTNSGSVRTLVPLSRTVAVACPHHVISTGNVRSLRLTCPGPLEGTASRAPRAAPPDRVKKHVVRLWKAGTTGAEVRQRMAEPRKTPGDDAGPQAQRPGSGEGTGPGPEPGGGLTALRAAATRKGLRAAARGLGRIVVVWAVGTLTMIILAGALPDFRLQSPDGDSATHIAVTAAIGAGVFGVLSALVWPVLVRALLLVPAFVLGLLVFFLNGSLLLIALSLIPTGRGEANPETAVVVAAVMSAASSATSTALTVRDDGAYRRRLARLAYRRGAPAVSPDAAPGIVFLQLDGVGHDVLHAALQERERAGGRSIGGQRLLAHRLPPVMETVASWHGTSHRLIPWRTDWSSQTGASQLGILHGSNEDVPAFRWYEKETGEVMVCSHPSTAQELERRAADRAAAAAGAEADAPRGLLADGEPGDTASRGNLFTGGATQLALVLSVAVRRKKKARSRAGYFAYFSDPANASRTFASFFAEAGREVFQSLRSRLRRETPRVGRGGLYPFVRAFATVVSRDVVVAAVIGDMLAGRTAVYADLVAYDEVAHYAGPEHRDTQQVLRRLDRSVALIAKAAEHAPRPYRIVLLSDHGQSHGPTFAAAYGLTLQDLVRAGCGLPVSRRAGKSRSGAEARTAARAALRRPERREGAYEGAGRRGREPVVLGSGNLGLVSFPDLPGVVSRETIERRHPALLPALTEHPGVGFVLVRSEEHGPVVLGADGAEHHLETGKIIGVDPLLPFGPGAAAAVLRTARFPHAADLMVNSSYDPETGTVHAFEDQVGSHGGLGGEQNRAFLFWPEGLTPPVAAGETLAGAESVHRVLRRWIGECGGPAVHRAAAEGVRLPAAGGGQRAG</sequence>
<organism evidence="3 4">
    <name type="scientific">Streptomyces synnematoformans</name>
    <dbReference type="NCBI Taxonomy" id="415721"/>
    <lineage>
        <taxon>Bacteria</taxon>
        <taxon>Bacillati</taxon>
        <taxon>Actinomycetota</taxon>
        <taxon>Actinomycetes</taxon>
        <taxon>Kitasatosporales</taxon>
        <taxon>Streptomycetaceae</taxon>
        <taxon>Streptomyces</taxon>
    </lineage>
</organism>
<evidence type="ECO:0000256" key="1">
    <source>
        <dbReference type="SAM" id="MobiDB-lite"/>
    </source>
</evidence>
<feature type="region of interest" description="Disordered" evidence="1">
    <location>
        <begin position="619"/>
        <end position="654"/>
    </location>
</feature>
<dbReference type="Pfam" id="PF01663">
    <property type="entry name" value="Phosphodiest"/>
    <property type="match status" value="1"/>
</dbReference>
<dbReference type="InterPro" id="IPR017850">
    <property type="entry name" value="Alkaline_phosphatase_core_sf"/>
</dbReference>
<dbReference type="Pfam" id="PF04020">
    <property type="entry name" value="Phage_holin_4_2"/>
    <property type="match status" value="1"/>
</dbReference>
<comment type="caution">
    <text evidence="3">The sequence shown here is derived from an EMBL/GenBank/DDBJ whole genome shotgun (WGS) entry which is preliminary data.</text>
</comment>
<feature type="compositionally biased region" description="Low complexity" evidence="1">
    <location>
        <begin position="400"/>
        <end position="414"/>
    </location>
</feature>
<dbReference type="Proteomes" id="UP001500443">
    <property type="component" value="Unassembled WGS sequence"/>
</dbReference>
<evidence type="ECO:0000256" key="2">
    <source>
        <dbReference type="SAM" id="Phobius"/>
    </source>
</evidence>
<feature type="region of interest" description="Disordered" evidence="1">
    <location>
        <begin position="397"/>
        <end position="429"/>
    </location>
</feature>
<evidence type="ECO:0000313" key="3">
    <source>
        <dbReference type="EMBL" id="GAA2117919.1"/>
    </source>
</evidence>
<keyword evidence="2" id="KW-0472">Membrane</keyword>
<proteinExistence type="predicted"/>
<keyword evidence="4" id="KW-1185">Reference proteome</keyword>
<feature type="transmembrane region" description="Helical" evidence="2">
    <location>
        <begin position="198"/>
        <end position="225"/>
    </location>
</feature>
<feature type="compositionally biased region" description="Basic and acidic residues" evidence="1">
    <location>
        <begin position="78"/>
        <end position="90"/>
    </location>
</feature>
<keyword evidence="2" id="KW-0812">Transmembrane</keyword>
<feature type="transmembrane region" description="Helical" evidence="2">
    <location>
        <begin position="168"/>
        <end position="191"/>
    </location>
</feature>
<dbReference type="InterPro" id="IPR007165">
    <property type="entry name" value="Phage_holin_4_2"/>
</dbReference>
<gene>
    <name evidence="3" type="ORF">GCM10009802_19250</name>
</gene>
<dbReference type="SUPFAM" id="SSF53649">
    <property type="entry name" value="Alkaline phosphatase-like"/>
    <property type="match status" value="1"/>
</dbReference>
<feature type="compositionally biased region" description="Gly residues" evidence="1">
    <location>
        <begin position="102"/>
        <end position="116"/>
    </location>
</feature>
<feature type="region of interest" description="Disordered" evidence="1">
    <location>
        <begin position="72"/>
        <end position="117"/>
    </location>
</feature>
<dbReference type="EMBL" id="BAAAPF010000039">
    <property type="protein sequence ID" value="GAA2117919.1"/>
    <property type="molecule type" value="Genomic_DNA"/>
</dbReference>
<evidence type="ECO:0000313" key="4">
    <source>
        <dbReference type="Proteomes" id="UP001500443"/>
    </source>
</evidence>
<reference evidence="4" key="1">
    <citation type="journal article" date="2019" name="Int. J. Syst. Evol. Microbiol.">
        <title>The Global Catalogue of Microorganisms (GCM) 10K type strain sequencing project: providing services to taxonomists for standard genome sequencing and annotation.</title>
        <authorList>
            <consortium name="The Broad Institute Genomics Platform"/>
            <consortium name="The Broad Institute Genome Sequencing Center for Infectious Disease"/>
            <person name="Wu L."/>
            <person name="Ma J."/>
        </authorList>
    </citation>
    <scope>NUCLEOTIDE SEQUENCE [LARGE SCALE GENOMIC DNA]</scope>
    <source>
        <strain evidence="4">JCM 15481</strain>
    </source>
</reference>
<feature type="compositionally biased region" description="Low complexity" evidence="1">
    <location>
        <begin position="624"/>
        <end position="635"/>
    </location>
</feature>
<protein>
    <submittedName>
        <fullName evidence="3">Phage holin family protein</fullName>
    </submittedName>
</protein>
<name>A0ABP5JNI7_9ACTN</name>
<feature type="compositionally biased region" description="Basic and acidic residues" evidence="1">
    <location>
        <begin position="638"/>
        <end position="654"/>
    </location>
</feature>
<keyword evidence="2" id="KW-1133">Transmembrane helix</keyword>
<dbReference type="InterPro" id="IPR002591">
    <property type="entry name" value="Phosphodiest/P_Trfase"/>
</dbReference>
<dbReference type="Gene3D" id="3.40.720.10">
    <property type="entry name" value="Alkaline Phosphatase, subunit A"/>
    <property type="match status" value="1"/>
</dbReference>
<feature type="transmembrane region" description="Helical" evidence="2">
    <location>
        <begin position="135"/>
        <end position="156"/>
    </location>
</feature>